<dbReference type="Proteomes" id="UP000070376">
    <property type="component" value="Unassembled WGS sequence"/>
</dbReference>
<dbReference type="EMBL" id="LRPN01000047">
    <property type="protein sequence ID" value="KWZ82983.1"/>
    <property type="molecule type" value="Genomic_DNA"/>
</dbReference>
<sequence length="81" mass="9430">MIPLYHKHSHFGSAIYTDIAKKMNPTTSSIPNLAVLFFLYLKLFTRRTIPTTKQKSMTQNPMIFLPHSSIKIHYLFGFPFL</sequence>
<organism evidence="1 2">
    <name type="scientific">Heyndrickxia coagulans</name>
    <name type="common">Weizmannia coagulans</name>
    <dbReference type="NCBI Taxonomy" id="1398"/>
    <lineage>
        <taxon>Bacteria</taxon>
        <taxon>Bacillati</taxon>
        <taxon>Bacillota</taxon>
        <taxon>Bacilli</taxon>
        <taxon>Bacillales</taxon>
        <taxon>Bacillaceae</taxon>
        <taxon>Heyndrickxia</taxon>
    </lineage>
</organism>
<protein>
    <submittedName>
        <fullName evidence="1">Uncharacterized protein</fullName>
    </submittedName>
</protein>
<name>A0A133KTS2_HEYCO</name>
<accession>A0A133KTS2</accession>
<reference evidence="2" key="1">
    <citation type="submission" date="2016-01" db="EMBL/GenBank/DDBJ databases">
        <authorList>
            <person name="Mitreva M."/>
            <person name="Pepin K.H."/>
            <person name="Mihindukulasuriya K.A."/>
            <person name="Fulton R."/>
            <person name="Fronick C."/>
            <person name="O'Laughlin M."/>
            <person name="Miner T."/>
            <person name="Herter B."/>
            <person name="Rosa B.A."/>
            <person name="Cordes M."/>
            <person name="Tomlinson C."/>
            <person name="Wollam A."/>
            <person name="Palsikar V.B."/>
            <person name="Mardis E.R."/>
            <person name="Wilson R.K."/>
        </authorList>
    </citation>
    <scope>NUCLEOTIDE SEQUENCE [LARGE SCALE GENOMIC DNA]</scope>
    <source>
        <strain evidence="2">GED7749B</strain>
    </source>
</reference>
<comment type="caution">
    <text evidence="1">The sequence shown here is derived from an EMBL/GenBank/DDBJ whole genome shotgun (WGS) entry which is preliminary data.</text>
</comment>
<evidence type="ECO:0000313" key="2">
    <source>
        <dbReference type="Proteomes" id="UP000070376"/>
    </source>
</evidence>
<evidence type="ECO:0000313" key="1">
    <source>
        <dbReference type="EMBL" id="KWZ82983.1"/>
    </source>
</evidence>
<proteinExistence type="predicted"/>
<dbReference type="AlphaFoldDB" id="A0A133KTS2"/>
<gene>
    <name evidence="1" type="ORF">HMPREF3213_01468</name>
</gene>
<dbReference type="PATRIC" id="fig|1398.22.peg.1478"/>